<proteinExistence type="predicted"/>
<dbReference type="AlphaFoldDB" id="A0A6L2NY55"/>
<name>A0A6L2NY55_TANCI</name>
<protein>
    <recommendedName>
        <fullName evidence="2">Zinc knuckle CX2CX4HX4C</fullName>
    </recommendedName>
</protein>
<gene>
    <name evidence="1" type="ORF">Tci_061930</name>
</gene>
<evidence type="ECO:0008006" key="2">
    <source>
        <dbReference type="Google" id="ProtNLM"/>
    </source>
</evidence>
<comment type="caution">
    <text evidence="1">The sequence shown here is derived from an EMBL/GenBank/DDBJ whole genome shotgun (WGS) entry which is preliminary data.</text>
</comment>
<evidence type="ECO:0000313" key="1">
    <source>
        <dbReference type="EMBL" id="GEU89952.1"/>
    </source>
</evidence>
<dbReference type="EMBL" id="BKCJ010010076">
    <property type="protein sequence ID" value="GEU89952.1"/>
    <property type="molecule type" value="Genomic_DNA"/>
</dbReference>
<organism evidence="1">
    <name type="scientific">Tanacetum cinerariifolium</name>
    <name type="common">Dalmatian daisy</name>
    <name type="synonym">Chrysanthemum cinerariifolium</name>
    <dbReference type="NCBI Taxonomy" id="118510"/>
    <lineage>
        <taxon>Eukaryota</taxon>
        <taxon>Viridiplantae</taxon>
        <taxon>Streptophyta</taxon>
        <taxon>Embryophyta</taxon>
        <taxon>Tracheophyta</taxon>
        <taxon>Spermatophyta</taxon>
        <taxon>Magnoliopsida</taxon>
        <taxon>eudicotyledons</taxon>
        <taxon>Gunneridae</taxon>
        <taxon>Pentapetalae</taxon>
        <taxon>asterids</taxon>
        <taxon>campanulids</taxon>
        <taxon>Asterales</taxon>
        <taxon>Asteraceae</taxon>
        <taxon>Asteroideae</taxon>
        <taxon>Anthemideae</taxon>
        <taxon>Anthemidinae</taxon>
        <taxon>Tanacetum</taxon>
    </lineage>
</organism>
<sequence length="313" mass="35712">AGNEADVLSHWILFELLANSLLIRLMVSFWESGWLTLLLLTRVEHIGPSTGLDRTGPRNRTKADRIRPNIFWSVPRSMIFLKFGHRSGPVWSYEKPGDYTLLDRTKDRTGPDRTDQDRTGLDHFSSALGLAFWRNLVSVRLNYAREMIELRADVELKYTILVAMHKHIGEGFYTYTIHVEYDWKPSRCSSCKVFGHVLDECHKNIVSGVKKNLKTPRHAARRVQVGTKVDFILIKHVYKHVSNRNNASYSGNKKQVVVASKEVSNSNSFDVLDSVKKDYDLGTNRGHSKSAGKGPNSHVFLTEYGFLTWHLVA</sequence>
<feature type="non-terminal residue" evidence="1">
    <location>
        <position position="1"/>
    </location>
</feature>
<reference evidence="1" key="1">
    <citation type="journal article" date="2019" name="Sci. Rep.">
        <title>Draft genome of Tanacetum cinerariifolium, the natural source of mosquito coil.</title>
        <authorList>
            <person name="Yamashiro T."/>
            <person name="Shiraishi A."/>
            <person name="Satake H."/>
            <person name="Nakayama K."/>
        </authorList>
    </citation>
    <scope>NUCLEOTIDE SEQUENCE</scope>
</reference>
<accession>A0A6L2NY55</accession>